<evidence type="ECO:0000313" key="3">
    <source>
        <dbReference type="Proteomes" id="UP001138681"/>
    </source>
</evidence>
<feature type="signal peptide" evidence="1">
    <location>
        <begin position="1"/>
        <end position="25"/>
    </location>
</feature>
<reference evidence="2" key="1">
    <citation type="submission" date="2021-04" db="EMBL/GenBank/DDBJ databases">
        <authorList>
            <person name="Pira H."/>
            <person name="Risdian C."/>
            <person name="Wink J."/>
        </authorList>
    </citation>
    <scope>NUCLEOTIDE SEQUENCE</scope>
    <source>
        <strain evidence="2">WH158</strain>
    </source>
</reference>
<organism evidence="2 3">
    <name type="scientific">Erythrobacter crassostreae</name>
    <dbReference type="NCBI Taxonomy" id="2828328"/>
    <lineage>
        <taxon>Bacteria</taxon>
        <taxon>Pseudomonadati</taxon>
        <taxon>Pseudomonadota</taxon>
        <taxon>Alphaproteobacteria</taxon>
        <taxon>Sphingomonadales</taxon>
        <taxon>Erythrobacteraceae</taxon>
        <taxon>Erythrobacter/Porphyrobacter group</taxon>
        <taxon>Erythrobacter</taxon>
    </lineage>
</organism>
<dbReference type="EMBL" id="JAGSPC010000005">
    <property type="protein sequence ID" value="MBV7260360.1"/>
    <property type="molecule type" value="Genomic_DNA"/>
</dbReference>
<protein>
    <submittedName>
        <fullName evidence="2">Uncharacterized protein</fullName>
    </submittedName>
</protein>
<sequence length="205" mass="22571">MPSLFALATPIALLLPLLGQSSELAAGSAMVSAGEPVVSSQDANEKTASHKVILVSQRYPAQRTNVAPLDAFRGGQIVRQVRIQRRVILRIAPARNRNRNSLVAQLPRQGLNTQYEERKMDKCVPVGGIAGVQTGSGNRLLFFMRDARIISANLEKACRARDFYSGFYVEKSDDGKLCIDRDKLQSRSGAKCEVERMRQLIAVSE</sequence>
<proteinExistence type="predicted"/>
<dbReference type="RefSeq" id="WP_218405747.1">
    <property type="nucleotide sequence ID" value="NZ_JAGSPC010000005.1"/>
</dbReference>
<gene>
    <name evidence="2" type="ORF">KCG46_12335</name>
</gene>
<feature type="chain" id="PRO_5040820618" evidence="1">
    <location>
        <begin position="26"/>
        <end position="205"/>
    </location>
</feature>
<evidence type="ECO:0000313" key="2">
    <source>
        <dbReference type="EMBL" id="MBV7260360.1"/>
    </source>
</evidence>
<evidence type="ECO:0000256" key="1">
    <source>
        <dbReference type="SAM" id="SignalP"/>
    </source>
</evidence>
<keyword evidence="1" id="KW-0732">Signal</keyword>
<dbReference type="AlphaFoldDB" id="A0A9X1F7S9"/>
<dbReference type="Proteomes" id="UP001138681">
    <property type="component" value="Unassembled WGS sequence"/>
</dbReference>
<accession>A0A9X1F7S9</accession>
<name>A0A9X1F7S9_9SPHN</name>
<comment type="caution">
    <text evidence="2">The sequence shown here is derived from an EMBL/GenBank/DDBJ whole genome shotgun (WGS) entry which is preliminary data.</text>
</comment>
<keyword evidence="3" id="KW-1185">Reference proteome</keyword>